<proteinExistence type="predicted"/>
<feature type="compositionally biased region" description="Acidic residues" evidence="2">
    <location>
        <begin position="123"/>
        <end position="135"/>
    </location>
</feature>
<dbReference type="PRINTS" id="PR00759">
    <property type="entry name" value="BASICPTASE"/>
</dbReference>
<organism evidence="5 6">
    <name type="scientific">Biomphalaria glabrata</name>
    <name type="common">Bloodfluke planorb</name>
    <name type="synonym">Freshwater snail</name>
    <dbReference type="NCBI Taxonomy" id="6526"/>
    <lineage>
        <taxon>Eukaryota</taxon>
        <taxon>Metazoa</taxon>
        <taxon>Spiralia</taxon>
        <taxon>Lophotrochozoa</taxon>
        <taxon>Mollusca</taxon>
        <taxon>Gastropoda</taxon>
        <taxon>Heterobranchia</taxon>
        <taxon>Euthyneura</taxon>
        <taxon>Panpulmonata</taxon>
        <taxon>Hygrophila</taxon>
        <taxon>Lymnaeoidea</taxon>
        <taxon>Planorbidae</taxon>
        <taxon>Biomphalaria</taxon>
    </lineage>
</organism>
<dbReference type="PANTHER" id="PTHR10083:SF374">
    <property type="entry name" value="BPTI_KUNITZ INHIBITOR DOMAIN-CONTAINING PROTEIN"/>
    <property type="match status" value="1"/>
</dbReference>
<accession>A0A9W3B2U8</accession>
<gene>
    <name evidence="6" type="primary">LOC106076549</name>
</gene>
<evidence type="ECO:0000313" key="5">
    <source>
        <dbReference type="Proteomes" id="UP001165740"/>
    </source>
</evidence>
<evidence type="ECO:0000256" key="2">
    <source>
        <dbReference type="SAM" id="MobiDB-lite"/>
    </source>
</evidence>
<dbReference type="PROSITE" id="PS00280">
    <property type="entry name" value="BPTI_KUNITZ_1"/>
    <property type="match status" value="1"/>
</dbReference>
<keyword evidence="1" id="KW-1015">Disulfide bond</keyword>
<evidence type="ECO:0000256" key="3">
    <source>
        <dbReference type="SAM" id="SignalP"/>
    </source>
</evidence>
<reference evidence="6" key="1">
    <citation type="submission" date="2025-08" db="UniProtKB">
        <authorList>
            <consortium name="RefSeq"/>
        </authorList>
    </citation>
    <scope>IDENTIFICATION</scope>
</reference>
<evidence type="ECO:0000256" key="1">
    <source>
        <dbReference type="ARBA" id="ARBA00023157"/>
    </source>
</evidence>
<feature type="region of interest" description="Disordered" evidence="2">
    <location>
        <begin position="115"/>
        <end position="135"/>
    </location>
</feature>
<keyword evidence="3" id="KW-0732">Signal</keyword>
<dbReference type="SUPFAM" id="SSF57362">
    <property type="entry name" value="BPTI-like"/>
    <property type="match status" value="1"/>
</dbReference>
<dbReference type="GO" id="GO:0005615">
    <property type="term" value="C:extracellular space"/>
    <property type="evidence" value="ECO:0007669"/>
    <property type="project" value="TreeGrafter"/>
</dbReference>
<dbReference type="InterPro" id="IPR050098">
    <property type="entry name" value="TFPI/VKTCI-like"/>
</dbReference>
<dbReference type="Gene3D" id="4.10.410.10">
    <property type="entry name" value="Pancreatic trypsin inhibitor Kunitz domain"/>
    <property type="match status" value="1"/>
</dbReference>
<dbReference type="InterPro" id="IPR020901">
    <property type="entry name" value="Prtase_inh_Kunz-CS"/>
</dbReference>
<evidence type="ECO:0000259" key="4">
    <source>
        <dbReference type="PROSITE" id="PS50279"/>
    </source>
</evidence>
<dbReference type="PANTHER" id="PTHR10083">
    <property type="entry name" value="KUNITZ-TYPE PROTEASE INHIBITOR-RELATED"/>
    <property type="match status" value="1"/>
</dbReference>
<dbReference type="AlphaFoldDB" id="A0A9W3B2U8"/>
<dbReference type="InterPro" id="IPR002223">
    <property type="entry name" value="Kunitz_BPTI"/>
</dbReference>
<name>A0A9W3B2U8_BIOGL</name>
<feature type="domain" description="BPTI/Kunitz inhibitor" evidence="4">
    <location>
        <begin position="143"/>
        <end position="193"/>
    </location>
</feature>
<feature type="chain" id="PRO_5040869139" evidence="3">
    <location>
        <begin position="26"/>
        <end position="197"/>
    </location>
</feature>
<dbReference type="Pfam" id="PF00014">
    <property type="entry name" value="Kunitz_BPTI"/>
    <property type="match status" value="1"/>
</dbReference>
<dbReference type="PROSITE" id="PS50279">
    <property type="entry name" value="BPTI_KUNITZ_2"/>
    <property type="match status" value="1"/>
</dbReference>
<dbReference type="FunFam" id="4.10.410.10:FF:000004">
    <property type="entry name" value="Tissue factor pathway inhibitor"/>
    <property type="match status" value="1"/>
</dbReference>
<dbReference type="InterPro" id="IPR036880">
    <property type="entry name" value="Kunitz_BPTI_sf"/>
</dbReference>
<keyword evidence="5" id="KW-1185">Reference proteome</keyword>
<sequence length="197" mass="23011">MNVREKNVFHSMFLVVCVLTALCSQDNVFVLSQHVEESLPHNSRDLIMREDGQEMFYNVDIDKYQEGGTYFNEETNMNEDKTMDRGTLLKHPDNRPMENSNPSFIGPKAHAYWTRHQSKVEHESEEEENQGQEEDYDQIADQCLHLPDPGPCRASFKRFYFNKATFECYPFIYGGCLGNHNNFESIEDCHLTCLKHD</sequence>
<dbReference type="GO" id="GO:0004867">
    <property type="term" value="F:serine-type endopeptidase inhibitor activity"/>
    <property type="evidence" value="ECO:0007669"/>
    <property type="project" value="InterPro"/>
</dbReference>
<protein>
    <submittedName>
        <fullName evidence="6">Amyloid-beta A4 protein-like isoform X2</fullName>
    </submittedName>
</protein>
<dbReference type="SMART" id="SM00131">
    <property type="entry name" value="KU"/>
    <property type="match status" value="1"/>
</dbReference>
<feature type="signal peptide" evidence="3">
    <location>
        <begin position="1"/>
        <end position="25"/>
    </location>
</feature>
<dbReference type="RefSeq" id="XP_055893837.1">
    <property type="nucleotide sequence ID" value="XM_056037862.1"/>
</dbReference>
<dbReference type="Proteomes" id="UP001165740">
    <property type="component" value="Chromosome 8"/>
</dbReference>
<dbReference type="CDD" id="cd00109">
    <property type="entry name" value="Kunitz-type"/>
    <property type="match status" value="1"/>
</dbReference>
<dbReference type="GeneID" id="106076549"/>
<evidence type="ECO:0000313" key="6">
    <source>
        <dbReference type="RefSeq" id="XP_055893837.1"/>
    </source>
</evidence>